<comment type="caution">
    <text evidence="3">The sequence shown here is derived from an EMBL/GenBank/DDBJ whole genome shotgun (WGS) entry which is preliminary data.</text>
</comment>
<evidence type="ECO:0000313" key="3">
    <source>
        <dbReference type="EMBL" id="MZG27344.1"/>
    </source>
</evidence>
<keyword evidence="1" id="KW-0238">DNA-binding</keyword>
<proteinExistence type="predicted"/>
<reference evidence="3 4" key="1">
    <citation type="submission" date="2019-07" db="EMBL/GenBank/DDBJ databases">
        <title>Draft genome sequence of Adlercreutzia equolifaciens IPLA 37004, a human intestinal strain that does not produces equol from daidzein.</title>
        <authorList>
            <person name="Vazquez L."/>
            <person name="Florez A.B."/>
            <person name="Mayo B."/>
        </authorList>
    </citation>
    <scope>NUCLEOTIDE SEQUENCE [LARGE SCALE GENOMIC DNA]</scope>
    <source>
        <strain evidence="3 4">IPLA 37004</strain>
    </source>
</reference>
<dbReference type="InterPro" id="IPR001647">
    <property type="entry name" value="HTH_TetR"/>
</dbReference>
<protein>
    <submittedName>
        <fullName evidence="3">TetR family transcriptional regulator</fullName>
    </submittedName>
</protein>
<dbReference type="Proteomes" id="UP000472380">
    <property type="component" value="Unassembled WGS sequence"/>
</dbReference>
<evidence type="ECO:0000256" key="1">
    <source>
        <dbReference type="ARBA" id="ARBA00023125"/>
    </source>
</evidence>
<dbReference type="Gene3D" id="1.10.357.10">
    <property type="entry name" value="Tetracycline Repressor, domain 2"/>
    <property type="match status" value="1"/>
</dbReference>
<dbReference type="InterPro" id="IPR009057">
    <property type="entry name" value="Homeodomain-like_sf"/>
</dbReference>
<accession>A0A6L8Q3W5</accession>
<gene>
    <name evidence="3" type="ORF">FM068_01860</name>
</gene>
<name>A0A6L8Q3W5_9ACTN</name>
<sequence>MLSSIATPFPLSSDDSEREEHGKFIDSLSAGSFPNPSGTSLQKAQTVKIAWTSSRFRGYHAGKGGLFMEVHYIEKPRGFDVRMRVVEAVTEPIRALSVTEICRRAGISRQTFYSYFESKYAIGSWYALHCDTFTLDLIGRTLSWRKGYERWYTLMERQRLLFANSSQSKFSDEGAAAVAENRIAAFRETFENRELAFTDEYCYYAWMCASVERAAFSRWLKEGCDAPPADMARLTELCVPPLLHRALSL</sequence>
<dbReference type="GO" id="GO:0003677">
    <property type="term" value="F:DNA binding"/>
    <property type="evidence" value="ECO:0007669"/>
    <property type="project" value="UniProtKB-KW"/>
</dbReference>
<organism evidence="3 4">
    <name type="scientific">Adlercreutzia equolifaciens</name>
    <dbReference type="NCBI Taxonomy" id="446660"/>
    <lineage>
        <taxon>Bacteria</taxon>
        <taxon>Bacillati</taxon>
        <taxon>Actinomycetota</taxon>
        <taxon>Coriobacteriia</taxon>
        <taxon>Eggerthellales</taxon>
        <taxon>Eggerthellaceae</taxon>
        <taxon>Adlercreutzia</taxon>
    </lineage>
</organism>
<evidence type="ECO:0000259" key="2">
    <source>
        <dbReference type="Pfam" id="PF00440"/>
    </source>
</evidence>
<evidence type="ECO:0000313" key="4">
    <source>
        <dbReference type="Proteomes" id="UP000472380"/>
    </source>
</evidence>
<dbReference type="Pfam" id="PF00440">
    <property type="entry name" value="TetR_N"/>
    <property type="match status" value="1"/>
</dbReference>
<dbReference type="AlphaFoldDB" id="A0A6L8Q3W5"/>
<dbReference type="EMBL" id="VJNE01000002">
    <property type="protein sequence ID" value="MZG27344.1"/>
    <property type="molecule type" value="Genomic_DNA"/>
</dbReference>
<feature type="domain" description="HTH tetR-type" evidence="2">
    <location>
        <begin position="92"/>
        <end position="121"/>
    </location>
</feature>
<dbReference type="SUPFAM" id="SSF46689">
    <property type="entry name" value="Homeodomain-like"/>
    <property type="match status" value="1"/>
</dbReference>